<organism evidence="4 5">
    <name type="scientific">Cryobacterium arcticum</name>
    <dbReference type="NCBI Taxonomy" id="670052"/>
    <lineage>
        <taxon>Bacteria</taxon>
        <taxon>Bacillati</taxon>
        <taxon>Actinomycetota</taxon>
        <taxon>Actinomycetes</taxon>
        <taxon>Micrococcales</taxon>
        <taxon>Microbacteriaceae</taxon>
        <taxon>Cryobacterium</taxon>
    </lineage>
</organism>
<evidence type="ECO:0008006" key="6">
    <source>
        <dbReference type="Google" id="ProtNLM"/>
    </source>
</evidence>
<dbReference type="Proteomes" id="UP000246722">
    <property type="component" value="Unassembled WGS sequence"/>
</dbReference>
<dbReference type="PANTHER" id="PTHR47691:SF3">
    <property type="entry name" value="HTH-TYPE TRANSCRIPTIONAL REGULATOR RV0890C-RELATED"/>
    <property type="match status" value="1"/>
</dbReference>
<evidence type="ECO:0000313" key="5">
    <source>
        <dbReference type="Proteomes" id="UP000246722"/>
    </source>
</evidence>
<name>A0A317ZYN1_9MICO</name>
<dbReference type="Pfam" id="PF00931">
    <property type="entry name" value="NB-ARC"/>
    <property type="match status" value="1"/>
</dbReference>
<dbReference type="GO" id="GO:0043531">
    <property type="term" value="F:ADP binding"/>
    <property type="evidence" value="ECO:0007669"/>
    <property type="project" value="InterPro"/>
</dbReference>
<reference evidence="4 5" key="1">
    <citation type="submission" date="2018-05" db="EMBL/GenBank/DDBJ databases">
        <title>Genetic diversity of glacier-inhabiting Cryobacterium bacteria in China and description of Cryobacterium mengkeensis sp. nov. and Arthrobacter glacialis sp. nov.</title>
        <authorList>
            <person name="Liu Q."/>
            <person name="Xin Y.-H."/>
        </authorList>
    </citation>
    <scope>NUCLEOTIDE SEQUENCE [LARGE SCALE GENOMIC DNA]</scope>
    <source>
        <strain evidence="4 5">SK-1</strain>
    </source>
</reference>
<sequence length="890" mass="97074">MTGFPSAIRTPDQKLRVFISSTLKELAPERKSARIAVERLHLAPVMFELGARPHPPRDLYRAYLDQSNIFVGIYGDRYGWVAPTETVSGLEDEFNLSGSLPKLIYIRETDGEREPRLNDLLDRIRTDDTASFKYFADADALTGLLEADLATLLAERFAASARPAEPEHTAEVEDALGTFPSPVTELIGREREVASLKRTLEREEVRLVTVTGPGGMGKTRLAIDVGEDLAAEYPDGVYFVDLAPVLDPANVVTAIAQTLGVRNTGDGPVEGKLVIALRGRRVLLVLDNFEQVLAAAAVVTRLLSALPELNVLVTSRALLRVNGEHNFELGPLAQPDAVGDERPETVSFAAARTSPAVALFVERSRAVRPDFELTPANVGAVVGICAALDGVPLALELAAARIRLLSPELMLARLDRRLPLLSGGASDLPARQQTLRRTIEWSTQLLGDEERKLLNRLGVFVGGFTLEAVESIGADDGADVLTMLGVLVDSSLVRQEERPQQTYFTILATVREYALEQLESGGELEDLRRAHAEYYVRVAANADRLLDGKHQVEWMSRLVDDRENLRATERFYLDRGDWETATAFAWSLYLYWWIGGHLGEVRGWMEELLAADAELSPAARARALYFTGAIRFWQDPVDGITQTLTESAELFAQVGLPKAEALTLVSVALAALEKGEAEEAESVLETSLHLFRGANYRWGEAMALVSLGLAAILRQKLPRALNRFEESLALTLRQKDKLGATIALHHCGWAHLLLGDADAATTQFEDSLMLSRDLGHKEGVAYGLEALTAIAAQDGDAVRAGRLFGAALSVREQTGLYNAPSISFHRAWTGPLQSGPLAADFERGEKEGRHLGVRAAVAYALPPAKGGAMDVFGDRLSPASPLPPMPKDTE</sequence>
<evidence type="ECO:0000259" key="2">
    <source>
        <dbReference type="Pfam" id="PF13271"/>
    </source>
</evidence>
<proteinExistence type="predicted"/>
<dbReference type="InterPro" id="IPR011990">
    <property type="entry name" value="TPR-like_helical_dom_sf"/>
</dbReference>
<comment type="caution">
    <text evidence="4">The sequence shown here is derived from an EMBL/GenBank/DDBJ whole genome shotgun (WGS) entry which is preliminary data.</text>
</comment>
<dbReference type="PRINTS" id="PR00364">
    <property type="entry name" value="DISEASERSIST"/>
</dbReference>
<dbReference type="PANTHER" id="PTHR47691">
    <property type="entry name" value="REGULATOR-RELATED"/>
    <property type="match status" value="1"/>
</dbReference>
<dbReference type="InterPro" id="IPR027417">
    <property type="entry name" value="P-loop_NTPase"/>
</dbReference>
<dbReference type="AlphaFoldDB" id="A0A317ZYN1"/>
<dbReference type="Pfam" id="PF13271">
    <property type="entry name" value="DUF4062"/>
    <property type="match status" value="1"/>
</dbReference>
<dbReference type="OrthoDB" id="9812579at2"/>
<keyword evidence="5" id="KW-1185">Reference proteome</keyword>
<feature type="domain" description="NB-ARC" evidence="1">
    <location>
        <begin position="190"/>
        <end position="316"/>
    </location>
</feature>
<dbReference type="RefSeq" id="WP_110125274.1">
    <property type="nucleotide sequence ID" value="NZ_QHLY01000005.1"/>
</dbReference>
<dbReference type="Gene3D" id="1.25.40.10">
    <property type="entry name" value="Tetratricopeptide repeat domain"/>
    <property type="match status" value="1"/>
</dbReference>
<dbReference type="InterPro" id="IPR002182">
    <property type="entry name" value="NB-ARC"/>
</dbReference>
<dbReference type="EMBL" id="QHLY01000005">
    <property type="protein sequence ID" value="PXA71751.1"/>
    <property type="molecule type" value="Genomic_DNA"/>
</dbReference>
<dbReference type="InterPro" id="IPR058852">
    <property type="entry name" value="HTH_77"/>
</dbReference>
<evidence type="ECO:0000313" key="4">
    <source>
        <dbReference type="EMBL" id="PXA71751.1"/>
    </source>
</evidence>
<accession>A0A317ZYN1</accession>
<evidence type="ECO:0000259" key="1">
    <source>
        <dbReference type="Pfam" id="PF00931"/>
    </source>
</evidence>
<dbReference type="Pfam" id="PF25872">
    <property type="entry name" value="HTH_77"/>
    <property type="match status" value="1"/>
</dbReference>
<dbReference type="SUPFAM" id="SSF52540">
    <property type="entry name" value="P-loop containing nucleoside triphosphate hydrolases"/>
    <property type="match status" value="1"/>
</dbReference>
<gene>
    <name evidence="4" type="ORF">CTB96_02155</name>
</gene>
<feature type="domain" description="DUF4062" evidence="2">
    <location>
        <begin position="16"/>
        <end position="95"/>
    </location>
</feature>
<protein>
    <recommendedName>
        <fullName evidence="6">DUF4062 domain-containing protein</fullName>
    </recommendedName>
</protein>
<dbReference type="Gene3D" id="3.40.50.300">
    <property type="entry name" value="P-loop containing nucleotide triphosphate hydrolases"/>
    <property type="match status" value="1"/>
</dbReference>
<evidence type="ECO:0000259" key="3">
    <source>
        <dbReference type="Pfam" id="PF25872"/>
    </source>
</evidence>
<feature type="domain" description="Winged helix-turn-helix" evidence="3">
    <location>
        <begin position="446"/>
        <end position="518"/>
    </location>
</feature>
<dbReference type="InterPro" id="IPR025139">
    <property type="entry name" value="DUF4062"/>
</dbReference>
<dbReference type="SUPFAM" id="SSF48452">
    <property type="entry name" value="TPR-like"/>
    <property type="match status" value="1"/>
</dbReference>